<keyword evidence="4" id="KW-0456">Lyase</keyword>
<name>A0A645DJF3_9ZZZZ</name>
<dbReference type="EMBL" id="VSSQ01036812">
    <property type="protein sequence ID" value="MPM89381.1"/>
    <property type="molecule type" value="Genomic_DNA"/>
</dbReference>
<gene>
    <name evidence="4" type="primary">citD_20</name>
    <name evidence="4" type="ORF">SDC9_136490</name>
</gene>
<protein>
    <submittedName>
        <fullName evidence="4">Citrate lyase acyl carrier protein</fullName>
    </submittedName>
</protein>
<proteinExistence type="predicted"/>
<accession>A0A645DJF3</accession>
<reference evidence="4" key="1">
    <citation type="submission" date="2019-08" db="EMBL/GenBank/DDBJ databases">
        <authorList>
            <person name="Kucharzyk K."/>
            <person name="Murdoch R.W."/>
            <person name="Higgins S."/>
            <person name="Loffler F."/>
        </authorList>
    </citation>
    <scope>NUCLEOTIDE SEQUENCE</scope>
</reference>
<keyword evidence="2" id="KW-0963">Cytoplasm</keyword>
<evidence type="ECO:0000256" key="2">
    <source>
        <dbReference type="ARBA" id="ARBA00022490"/>
    </source>
</evidence>
<evidence type="ECO:0000256" key="1">
    <source>
        <dbReference type="ARBA" id="ARBA00004496"/>
    </source>
</evidence>
<keyword evidence="3" id="KW-0597">Phosphoprotein</keyword>
<comment type="subcellular location">
    <subcellularLocation>
        <location evidence="1">Cytoplasm</location>
    </subcellularLocation>
</comment>
<evidence type="ECO:0000313" key="4">
    <source>
        <dbReference type="EMBL" id="MPM89381.1"/>
    </source>
</evidence>
<sequence length="107" mass="11835">MGGLCRPFYYMKGDECKLQLFHTAHAGTLESSDCLVTVAPGEGFALDHRGANSVIFAKRTELLVRGMLEKHSLKEARVTIQDQGAIEITIMARLETALLRAAKEETR</sequence>
<dbReference type="GO" id="GO:0016829">
    <property type="term" value="F:lyase activity"/>
    <property type="evidence" value="ECO:0007669"/>
    <property type="project" value="UniProtKB-KW"/>
</dbReference>
<dbReference type="AlphaFoldDB" id="A0A645DJF3"/>
<comment type="caution">
    <text evidence="4">The sequence shown here is derived from an EMBL/GenBank/DDBJ whole genome shotgun (WGS) entry which is preliminary data.</text>
</comment>
<dbReference type="GO" id="GO:0005737">
    <property type="term" value="C:cytoplasm"/>
    <property type="evidence" value="ECO:0007669"/>
    <property type="project" value="UniProtKB-SubCell"/>
</dbReference>
<organism evidence="4">
    <name type="scientific">bioreactor metagenome</name>
    <dbReference type="NCBI Taxonomy" id="1076179"/>
    <lineage>
        <taxon>unclassified sequences</taxon>
        <taxon>metagenomes</taxon>
        <taxon>ecological metagenomes</taxon>
    </lineage>
</organism>
<dbReference type="InterPro" id="IPR023439">
    <property type="entry name" value="Mal_deCO2ase/Cit_lyase_ACP"/>
</dbReference>
<evidence type="ECO:0000256" key="3">
    <source>
        <dbReference type="ARBA" id="ARBA00022553"/>
    </source>
</evidence>
<dbReference type="Pfam" id="PF06857">
    <property type="entry name" value="ACP"/>
    <property type="match status" value="1"/>
</dbReference>